<keyword evidence="1" id="KW-1133">Transmembrane helix</keyword>
<organism evidence="2 3">
    <name type="scientific">Marinagarivorans cellulosilyticus</name>
    <dbReference type="NCBI Taxonomy" id="2721545"/>
    <lineage>
        <taxon>Bacteria</taxon>
        <taxon>Pseudomonadati</taxon>
        <taxon>Pseudomonadota</taxon>
        <taxon>Gammaproteobacteria</taxon>
        <taxon>Cellvibrionales</taxon>
        <taxon>Cellvibrionaceae</taxon>
        <taxon>Marinagarivorans</taxon>
    </lineage>
</organism>
<dbReference type="AlphaFoldDB" id="A0AAN1WHJ0"/>
<sequence>MVKFTKEAIETTLSALAIFLAIGWVIFPDANFEPVIVLLLLVIGFVPIYQHQIHPWWDSYRLQKQGFKYLRGSGPMNAIEGDFAKFSSGLSFRLKSQKVPNYPVYARVFFEQTNLRLEVYFSDGEKVDLSPSFDIGSDTDSEVCLPKESNQYILAQVDLDDDGLDEIVFGVIESLECESKVHVLVFKYHPPYLKKDVGRYENWRIFPAANATGVHGDPIVHLESGVISIPRNFRSMEYKWAFVDGQQVYVGSA</sequence>
<accession>A0AAN1WHJ0</accession>
<protein>
    <submittedName>
        <fullName evidence="2">Uncharacterized protein</fullName>
    </submittedName>
</protein>
<dbReference type="EMBL" id="AP023086">
    <property type="protein sequence ID" value="BCD97719.1"/>
    <property type="molecule type" value="Genomic_DNA"/>
</dbReference>
<evidence type="ECO:0000313" key="2">
    <source>
        <dbReference type="EMBL" id="BCD97719.1"/>
    </source>
</evidence>
<proteinExistence type="predicted"/>
<evidence type="ECO:0000313" key="3">
    <source>
        <dbReference type="Proteomes" id="UP001320119"/>
    </source>
</evidence>
<keyword evidence="1" id="KW-0812">Transmembrane</keyword>
<dbReference type="KEGG" id="marq:MARGE09_P1920"/>
<keyword evidence="3" id="KW-1185">Reference proteome</keyword>
<evidence type="ECO:0000256" key="1">
    <source>
        <dbReference type="SAM" id="Phobius"/>
    </source>
</evidence>
<keyword evidence="1" id="KW-0472">Membrane</keyword>
<name>A0AAN1WHJ0_9GAMM</name>
<dbReference type="Proteomes" id="UP001320119">
    <property type="component" value="Chromosome"/>
</dbReference>
<gene>
    <name evidence="2" type="ORF">MARGE09_P1920</name>
</gene>
<feature type="transmembrane region" description="Helical" evidence="1">
    <location>
        <begin position="32"/>
        <end position="49"/>
    </location>
</feature>
<reference evidence="2 3" key="1">
    <citation type="journal article" date="2022" name="IScience">
        <title>An ultrasensitive nanofiber-based assay for enzymatic hydrolysis and deep-sea microbial degradation of cellulose.</title>
        <authorList>
            <person name="Tsudome M."/>
            <person name="Tachioka M."/>
            <person name="Miyazaki M."/>
            <person name="Uchimura K."/>
            <person name="Tsuda M."/>
            <person name="Takaki Y."/>
            <person name="Deguchi S."/>
        </authorList>
    </citation>
    <scope>NUCLEOTIDE SEQUENCE [LARGE SCALE GENOMIC DNA]</scope>
    <source>
        <strain evidence="2 3">GE09</strain>
    </source>
</reference>
<feature type="transmembrane region" description="Helical" evidence="1">
    <location>
        <begin position="7"/>
        <end position="26"/>
    </location>
</feature>